<dbReference type="Proteomes" id="UP000037035">
    <property type="component" value="Unassembled WGS sequence"/>
</dbReference>
<gene>
    <name evidence="3" type="ORF">VP01_1645g5</name>
</gene>
<evidence type="ECO:0000313" key="3">
    <source>
        <dbReference type="EMBL" id="KNZ59907.1"/>
    </source>
</evidence>
<dbReference type="STRING" id="27349.A0A0L6VH81"/>
<dbReference type="InterPro" id="IPR046798">
    <property type="entry name" value="2OG-FeII_Oxy_6"/>
</dbReference>
<dbReference type="Pfam" id="PF20515">
    <property type="entry name" value="2OG-FeII_Oxy_6"/>
    <property type="match status" value="1"/>
</dbReference>
<keyword evidence="4" id="KW-1185">Reference proteome</keyword>
<evidence type="ECO:0000259" key="2">
    <source>
        <dbReference type="Pfam" id="PF20515"/>
    </source>
</evidence>
<accession>A0A0L6VH81</accession>
<proteinExistence type="predicted"/>
<evidence type="ECO:0000256" key="1">
    <source>
        <dbReference type="SAM" id="MobiDB-lite"/>
    </source>
</evidence>
<feature type="compositionally biased region" description="Basic and acidic residues" evidence="1">
    <location>
        <begin position="1"/>
        <end position="12"/>
    </location>
</feature>
<dbReference type="OrthoDB" id="2496844at2759"/>
<feature type="region of interest" description="Disordered" evidence="1">
    <location>
        <begin position="1"/>
        <end position="23"/>
    </location>
</feature>
<evidence type="ECO:0000313" key="4">
    <source>
        <dbReference type="Proteomes" id="UP000037035"/>
    </source>
</evidence>
<dbReference type="VEuPathDB" id="FungiDB:VP01_1645g5"/>
<name>A0A0L6VH81_9BASI</name>
<sequence>MDFKTKKKEEHSPWVSSEEEDREGGKAFKRHACQAKCQKERQLHANLILSGVAHLPSFIFWADQSLKKIIAIVKFYLFSTMDPSLKSRYQCLSQHLIAQSTYQNPNQSIKNWHNRYSSKGCKGSSWISLAPKPCSQKNTFMGKRFYSAPGLEPKFKEDPDGFNYDLSFTISNFANLPHKDDNTSPFTFFMWILVKQTTGKLVEKSFEVKGGFNGIVECAWKSTAYSHLTLPSNNTSNSLHNCMGLSFQLQAALEKIRQVFYKKDHTKSS</sequence>
<feature type="domain" description="Tet-like 2OG-Fe(II) oxygenase" evidence="2">
    <location>
        <begin position="128"/>
        <end position="232"/>
    </location>
</feature>
<reference evidence="3 4" key="1">
    <citation type="submission" date="2015-08" db="EMBL/GenBank/DDBJ databases">
        <title>Next Generation Sequencing and Analysis of the Genome of Puccinia sorghi L Schw, the Causal Agent of Maize Common Rust.</title>
        <authorList>
            <person name="Rochi L."/>
            <person name="Burguener G."/>
            <person name="Darino M."/>
            <person name="Turjanski A."/>
            <person name="Kreff E."/>
            <person name="Dieguez M.J."/>
            <person name="Sacco F."/>
        </authorList>
    </citation>
    <scope>NUCLEOTIDE SEQUENCE [LARGE SCALE GENOMIC DNA]</scope>
    <source>
        <strain evidence="3 4">RO10H11247</strain>
    </source>
</reference>
<dbReference type="AlphaFoldDB" id="A0A0L6VH81"/>
<organism evidence="3 4">
    <name type="scientific">Puccinia sorghi</name>
    <dbReference type="NCBI Taxonomy" id="27349"/>
    <lineage>
        <taxon>Eukaryota</taxon>
        <taxon>Fungi</taxon>
        <taxon>Dikarya</taxon>
        <taxon>Basidiomycota</taxon>
        <taxon>Pucciniomycotina</taxon>
        <taxon>Pucciniomycetes</taxon>
        <taxon>Pucciniales</taxon>
        <taxon>Pucciniaceae</taxon>
        <taxon>Puccinia</taxon>
    </lineage>
</organism>
<protein>
    <recommendedName>
        <fullName evidence="2">Tet-like 2OG-Fe(II) oxygenase domain-containing protein</fullName>
    </recommendedName>
</protein>
<dbReference type="EMBL" id="LAVV01006443">
    <property type="protein sequence ID" value="KNZ59907.1"/>
    <property type="molecule type" value="Genomic_DNA"/>
</dbReference>
<comment type="caution">
    <text evidence="3">The sequence shown here is derived from an EMBL/GenBank/DDBJ whole genome shotgun (WGS) entry which is preliminary data.</text>
</comment>